<dbReference type="Proteomes" id="UP000433406">
    <property type="component" value="Unassembled WGS sequence"/>
</dbReference>
<dbReference type="CDD" id="cd05233">
    <property type="entry name" value="SDR_c"/>
    <property type="match status" value="1"/>
</dbReference>
<dbReference type="Pfam" id="PF13561">
    <property type="entry name" value="adh_short_C2"/>
    <property type="match status" value="1"/>
</dbReference>
<comment type="similarity">
    <text evidence="1">Belongs to the short-chain dehydrogenases/reductases (SDR) family.</text>
</comment>
<dbReference type="PANTHER" id="PTHR43639:SF1">
    <property type="entry name" value="SHORT-CHAIN DEHYDROGENASE_REDUCTASE FAMILY PROTEIN"/>
    <property type="match status" value="1"/>
</dbReference>
<evidence type="ECO:0000256" key="1">
    <source>
        <dbReference type="ARBA" id="ARBA00006484"/>
    </source>
</evidence>
<keyword evidence="4" id="KW-1185">Reference proteome</keyword>
<evidence type="ECO:0000313" key="4">
    <source>
        <dbReference type="Proteomes" id="UP000433406"/>
    </source>
</evidence>
<name>A0A6I3J3V5_9ACTN</name>
<gene>
    <name evidence="3" type="ORF">GGQ22_01465</name>
</gene>
<proteinExistence type="inferred from homology"/>
<dbReference type="GO" id="GO:0016491">
    <property type="term" value="F:oxidoreductase activity"/>
    <property type="evidence" value="ECO:0007669"/>
    <property type="project" value="UniProtKB-KW"/>
</dbReference>
<sequence>MSVALVTGGTGAIGSAVVRSLVSRGSHVAFTWRSDAAKAAALEAELGGQATGVRLDLTDPAAAVSAVAHVVEAHGGLDTLVYASGPFVPFKYVSQTSAREFADFLARDAGAFFNVLEPALPHIREAKGSIVAVATTALSRVIVRDGLSAAPKGAIEGILRTLAVEEGRFGVRANLVGVGMTSVGMATELLESGAFTEQQAVSGIPLRRFATAEDVAEAVAFLASAKAGFISGQTLNVDGGYSA</sequence>
<keyword evidence="2" id="KW-0560">Oxidoreductase</keyword>
<dbReference type="PRINTS" id="PR00081">
    <property type="entry name" value="GDHRDH"/>
</dbReference>
<reference evidence="3 4" key="1">
    <citation type="submission" date="2019-10" db="EMBL/GenBank/DDBJ databases">
        <title>Nocardioides novel species isolated from the excrement of Marmot.</title>
        <authorList>
            <person name="Zhang G."/>
        </authorList>
    </citation>
    <scope>NUCLEOTIDE SEQUENCE [LARGE SCALE GENOMIC DNA]</scope>
    <source>
        <strain evidence="4">zg-579</strain>
    </source>
</reference>
<comment type="caution">
    <text evidence="3">The sequence shown here is derived from an EMBL/GenBank/DDBJ whole genome shotgun (WGS) entry which is preliminary data.</text>
</comment>
<protein>
    <submittedName>
        <fullName evidence="3">SDR family oxidoreductase</fullName>
    </submittedName>
</protein>
<dbReference type="Gene3D" id="3.40.50.720">
    <property type="entry name" value="NAD(P)-binding Rossmann-like Domain"/>
    <property type="match status" value="1"/>
</dbReference>
<dbReference type="RefSeq" id="WP_154613545.1">
    <property type="nucleotide sequence ID" value="NZ_WLCI01000002.1"/>
</dbReference>
<evidence type="ECO:0000256" key="2">
    <source>
        <dbReference type="ARBA" id="ARBA00023002"/>
    </source>
</evidence>
<dbReference type="InterPro" id="IPR036291">
    <property type="entry name" value="NAD(P)-bd_dom_sf"/>
</dbReference>
<dbReference type="EMBL" id="WLCI01000002">
    <property type="protein sequence ID" value="MTB93742.1"/>
    <property type="molecule type" value="Genomic_DNA"/>
</dbReference>
<organism evidence="3 4">
    <name type="scientific">Nocardioides marmotae</name>
    <dbReference type="NCBI Taxonomy" id="2663857"/>
    <lineage>
        <taxon>Bacteria</taxon>
        <taxon>Bacillati</taxon>
        <taxon>Actinomycetota</taxon>
        <taxon>Actinomycetes</taxon>
        <taxon>Propionibacteriales</taxon>
        <taxon>Nocardioidaceae</taxon>
        <taxon>Nocardioides</taxon>
    </lineage>
</organism>
<dbReference type="AlphaFoldDB" id="A0A6I3J3V5"/>
<evidence type="ECO:0000313" key="3">
    <source>
        <dbReference type="EMBL" id="MTB93742.1"/>
    </source>
</evidence>
<dbReference type="SUPFAM" id="SSF51735">
    <property type="entry name" value="NAD(P)-binding Rossmann-fold domains"/>
    <property type="match status" value="1"/>
</dbReference>
<dbReference type="PANTHER" id="PTHR43639">
    <property type="entry name" value="OXIDOREDUCTASE, SHORT-CHAIN DEHYDROGENASE/REDUCTASE FAMILY (AFU_ORTHOLOGUE AFUA_5G02870)"/>
    <property type="match status" value="1"/>
</dbReference>
<dbReference type="InterPro" id="IPR002347">
    <property type="entry name" value="SDR_fam"/>
</dbReference>
<accession>A0A6I3J3V5</accession>